<reference evidence="4" key="2">
    <citation type="submission" date="2025-09" db="UniProtKB">
        <authorList>
            <consortium name="Ensembl"/>
        </authorList>
    </citation>
    <scope>IDENTIFICATION</scope>
</reference>
<dbReference type="Pfam" id="PF00675">
    <property type="entry name" value="Peptidase_M16"/>
    <property type="match status" value="1"/>
</dbReference>
<dbReference type="PANTHER" id="PTHR11851:SF226">
    <property type="entry name" value="CYTOCHROME B-C1 COMPLEX SUBUNIT 2, MITOCHONDRIAL"/>
    <property type="match status" value="1"/>
</dbReference>
<accession>A0A8C4R0D2</accession>
<evidence type="ECO:0000313" key="4">
    <source>
        <dbReference type="Ensembl" id="ENSEBUP00000022256.1"/>
    </source>
</evidence>
<keyword evidence="5" id="KW-1185">Reference proteome</keyword>
<organism evidence="4 5">
    <name type="scientific">Eptatretus burgeri</name>
    <name type="common">Inshore hagfish</name>
    <dbReference type="NCBI Taxonomy" id="7764"/>
    <lineage>
        <taxon>Eukaryota</taxon>
        <taxon>Metazoa</taxon>
        <taxon>Chordata</taxon>
        <taxon>Craniata</taxon>
        <taxon>Vertebrata</taxon>
        <taxon>Cyclostomata</taxon>
        <taxon>Myxini</taxon>
        <taxon>Myxiniformes</taxon>
        <taxon>Myxinidae</taxon>
        <taxon>Eptatretinae</taxon>
        <taxon>Eptatretus</taxon>
    </lineage>
</organism>
<feature type="region of interest" description="Disordered" evidence="1">
    <location>
        <begin position="1"/>
        <end position="26"/>
    </location>
</feature>
<dbReference type="GO" id="GO:0005739">
    <property type="term" value="C:mitochondrion"/>
    <property type="evidence" value="ECO:0007669"/>
    <property type="project" value="TreeGrafter"/>
</dbReference>
<dbReference type="InterPro" id="IPR050361">
    <property type="entry name" value="MPP/UQCRC_Complex"/>
</dbReference>
<protein>
    <submittedName>
        <fullName evidence="4">Ubiquinol-cytochrome c reductase core protein 2b</fullName>
    </submittedName>
</protein>
<dbReference type="Ensembl" id="ENSEBUT00000022832.1">
    <property type="protein sequence ID" value="ENSEBUP00000022256.1"/>
    <property type="gene ID" value="ENSEBUG00000013715.1"/>
</dbReference>
<dbReference type="InterPro" id="IPR011249">
    <property type="entry name" value="Metalloenz_LuxS/M16"/>
</dbReference>
<dbReference type="InterPro" id="IPR011765">
    <property type="entry name" value="Pept_M16_N"/>
</dbReference>
<dbReference type="PANTHER" id="PTHR11851">
    <property type="entry name" value="METALLOPROTEASE"/>
    <property type="match status" value="1"/>
</dbReference>
<reference evidence="4" key="1">
    <citation type="submission" date="2025-08" db="UniProtKB">
        <authorList>
            <consortium name="Ensembl"/>
        </authorList>
    </citation>
    <scope>IDENTIFICATION</scope>
</reference>
<feature type="domain" description="Peptidase M16 N-terminal" evidence="2">
    <location>
        <begin position="44"/>
        <end position="186"/>
    </location>
</feature>
<evidence type="ECO:0000259" key="3">
    <source>
        <dbReference type="Pfam" id="PF05193"/>
    </source>
</evidence>
<dbReference type="SUPFAM" id="SSF63411">
    <property type="entry name" value="LuxS/MPP-like metallohydrolase"/>
    <property type="match status" value="2"/>
</dbReference>
<feature type="domain" description="Peptidase M16 C-terminal" evidence="3">
    <location>
        <begin position="191"/>
        <end position="369"/>
    </location>
</feature>
<dbReference type="GeneTree" id="ENSGT00940000154915"/>
<dbReference type="GO" id="GO:0046872">
    <property type="term" value="F:metal ion binding"/>
    <property type="evidence" value="ECO:0007669"/>
    <property type="project" value="InterPro"/>
</dbReference>
<dbReference type="Proteomes" id="UP000694388">
    <property type="component" value="Unplaced"/>
</dbReference>
<dbReference type="InterPro" id="IPR007863">
    <property type="entry name" value="Peptidase_M16_C"/>
</dbReference>
<sequence>MTQRKYASGPALATEDGRESNQQILPPPELKVSRMSNGTVIAALENHSPIANLSAVVAAGSRHEDLSLLGSTHCLRASAFLTNRRTSTFKIRRCIEKVGGNLDITSTREYTVYSINVLRDHINDLANILGGILAEPLFYPWELQDLHHRMRLEKSIALHSTHMAVLEDLHMIAYKNALRNSLFCPDFMMEKFTQDMMMDFIHNHITSSRLAVVGIGMSHDAVQTAAERHFKITEGSGRPIEKAKYIGGEHRVHTESKLVHTVLVAESSSLVGPQAGAFAVLQHVLGAGPYTKRGINSGSKLSPALVKASRFPAVAMAFNAAYSDSGLFGIYSICPSEAVSDVVGAGLAEIKAIADGKLTEDEVNRARMQVRARLLMAAEEQKSVLHELGSQALFTGKFVAPTEAAESLNSIVTANVVDVSCNLAHRECRIYRLKTKLCSYYVWIFRKSSVLMQSFAEALLQEDPRPTIPSILTNRQLL</sequence>
<dbReference type="Pfam" id="PF05193">
    <property type="entry name" value="Peptidase_M16_C"/>
    <property type="match status" value="1"/>
</dbReference>
<evidence type="ECO:0000259" key="2">
    <source>
        <dbReference type="Pfam" id="PF00675"/>
    </source>
</evidence>
<dbReference type="FunFam" id="3.30.830.10:FF:000039">
    <property type="entry name" value="Ubiquinol-cytochrome c reductase core subunit 2"/>
    <property type="match status" value="1"/>
</dbReference>
<proteinExistence type="predicted"/>
<dbReference type="AlphaFoldDB" id="A0A8C4R0D2"/>
<evidence type="ECO:0000313" key="5">
    <source>
        <dbReference type="Proteomes" id="UP000694388"/>
    </source>
</evidence>
<dbReference type="Gene3D" id="3.30.830.10">
    <property type="entry name" value="Metalloenzyme, LuxS/M16 peptidase-like"/>
    <property type="match status" value="2"/>
</dbReference>
<name>A0A8C4R0D2_EPTBU</name>
<evidence type="ECO:0000256" key="1">
    <source>
        <dbReference type="SAM" id="MobiDB-lite"/>
    </source>
</evidence>